<feature type="coiled-coil region" evidence="1">
    <location>
        <begin position="230"/>
        <end position="257"/>
    </location>
</feature>
<evidence type="ECO:0000313" key="4">
    <source>
        <dbReference type="Proteomes" id="UP001066276"/>
    </source>
</evidence>
<reference evidence="3" key="1">
    <citation type="journal article" date="2022" name="bioRxiv">
        <title>Sequencing and chromosome-scale assembly of the giantPleurodeles waltlgenome.</title>
        <authorList>
            <person name="Brown T."/>
            <person name="Elewa A."/>
            <person name="Iarovenko S."/>
            <person name="Subramanian E."/>
            <person name="Araus A.J."/>
            <person name="Petzold A."/>
            <person name="Susuki M."/>
            <person name="Suzuki K.-i.T."/>
            <person name="Hayashi T."/>
            <person name="Toyoda A."/>
            <person name="Oliveira C."/>
            <person name="Osipova E."/>
            <person name="Leigh N.D."/>
            <person name="Simon A."/>
            <person name="Yun M.H."/>
        </authorList>
    </citation>
    <scope>NUCLEOTIDE SEQUENCE</scope>
    <source>
        <strain evidence="3">20211129_DDA</strain>
        <tissue evidence="3">Liver</tissue>
    </source>
</reference>
<keyword evidence="1" id="KW-0175">Coiled coil</keyword>
<evidence type="ECO:0000313" key="3">
    <source>
        <dbReference type="EMBL" id="KAJ1180867.1"/>
    </source>
</evidence>
<feature type="compositionally biased region" description="Polar residues" evidence="2">
    <location>
        <begin position="210"/>
        <end position="221"/>
    </location>
</feature>
<keyword evidence="4" id="KW-1185">Reference proteome</keyword>
<protein>
    <submittedName>
        <fullName evidence="3">Uncharacterized protein</fullName>
    </submittedName>
</protein>
<dbReference type="EMBL" id="JANPWB010000006">
    <property type="protein sequence ID" value="KAJ1180867.1"/>
    <property type="molecule type" value="Genomic_DNA"/>
</dbReference>
<feature type="compositionally biased region" description="Basic and acidic residues" evidence="2">
    <location>
        <begin position="26"/>
        <end position="37"/>
    </location>
</feature>
<feature type="compositionally biased region" description="Pro residues" evidence="2">
    <location>
        <begin position="13"/>
        <end position="22"/>
    </location>
</feature>
<evidence type="ECO:0000256" key="2">
    <source>
        <dbReference type="SAM" id="MobiDB-lite"/>
    </source>
</evidence>
<accession>A0AAV7TW40</accession>
<comment type="caution">
    <text evidence="3">The sequence shown here is derived from an EMBL/GenBank/DDBJ whole genome shotgun (WGS) entry which is preliminary data.</text>
</comment>
<feature type="compositionally biased region" description="Low complexity" evidence="2">
    <location>
        <begin position="178"/>
        <end position="193"/>
    </location>
</feature>
<feature type="region of interest" description="Disordered" evidence="2">
    <location>
        <begin position="1"/>
        <end position="47"/>
    </location>
</feature>
<feature type="region of interest" description="Disordered" evidence="2">
    <location>
        <begin position="178"/>
        <end position="226"/>
    </location>
</feature>
<proteinExistence type="predicted"/>
<name>A0AAV7TW40_PLEWA</name>
<dbReference type="AlphaFoldDB" id="A0AAV7TW40"/>
<dbReference type="Proteomes" id="UP001066276">
    <property type="component" value="Chromosome 3_2"/>
</dbReference>
<gene>
    <name evidence="3" type="ORF">NDU88_006082</name>
</gene>
<sequence length="264" mass="28210">MPMPVAWALQGPPGAPRPPLPPSGSRRSDRRDLDGGRGGRNPRGGAASCAAVEDSMGRQYTGGSPPVVPVRPRLYRRGRNPHWSTAGLSAVLPRSSALAAKDRQAANMTPIQLREFQCRAMRYRHILDVESGYRNMARRYCHERASGVWRAFAQGGSSVSTTATTTSTTTTTQVAPTAAGTFAGPSTATAPGPVTAPPAPQPTDMAPTRAHTSSTGTQTTPAAAIDPAAFAQMQRKLDRVLRKMTRLLQEVAQVNRRVLPLKRP</sequence>
<organism evidence="3 4">
    <name type="scientific">Pleurodeles waltl</name>
    <name type="common">Iberian ribbed newt</name>
    <dbReference type="NCBI Taxonomy" id="8319"/>
    <lineage>
        <taxon>Eukaryota</taxon>
        <taxon>Metazoa</taxon>
        <taxon>Chordata</taxon>
        <taxon>Craniata</taxon>
        <taxon>Vertebrata</taxon>
        <taxon>Euteleostomi</taxon>
        <taxon>Amphibia</taxon>
        <taxon>Batrachia</taxon>
        <taxon>Caudata</taxon>
        <taxon>Salamandroidea</taxon>
        <taxon>Salamandridae</taxon>
        <taxon>Pleurodelinae</taxon>
        <taxon>Pleurodeles</taxon>
    </lineage>
</organism>
<evidence type="ECO:0000256" key="1">
    <source>
        <dbReference type="SAM" id="Coils"/>
    </source>
</evidence>